<keyword evidence="1" id="KW-1133">Transmembrane helix</keyword>
<feature type="transmembrane region" description="Helical" evidence="1">
    <location>
        <begin position="7"/>
        <end position="25"/>
    </location>
</feature>
<dbReference type="Proteomes" id="UP000192501">
    <property type="component" value="Unassembled WGS sequence"/>
</dbReference>
<keyword evidence="1" id="KW-0812">Transmembrane</keyword>
<sequence length="489" mass="57493">MLNGIKFIKLYVLMICLILITFYYSTRIDFSSKIEREFSNFYYKTDLNQFIETDINDRNNRFAAEEDIEKYIENFFKNSSKANEFINFFKAIAQKNLLLVRYELLLSLVMLLPVKIIHRENPDKSMVTYFKELDCDIFDKYNDYHTGNNKIPPDLIKRIKDTGIMLPKIIAVVSIGIEIFPLINRIIIHDSIEAFPDLDYVIEHSVDFFLTFGFSSKNILINLYSELIKSMFAFIFNNALYTCKGVCPEEYKMNDENCKKILYKVIEENFPGSKALVINKNNVNEPINELIKYLSEEGGKYKKERLIEFLGVVGSNAIDAVGPYICRIIRCTNIPTQLYGSFVFSLLDRIHWIVVKHVEGNSAITKIQNYLKIDINEDKDKMIQNTWRRLIVFKFKDFNNISNIPSFLYNYFGIKEIFESARNFFQNDFYFRKDINDTDLNKIPLNIFAKAFINLFEIAKLKKEVLDVPFKLAVIYILRFLSTIDEFIN</sequence>
<accession>A0A1X0QLP1</accession>
<comment type="caution">
    <text evidence="2">The sequence shown here is derived from an EMBL/GenBank/DDBJ whole genome shotgun (WGS) entry which is preliminary data.</text>
</comment>
<dbReference type="VEuPathDB" id="MicrosporidiaDB:HERIO_1839"/>
<dbReference type="EMBL" id="LTAI01000003">
    <property type="protein sequence ID" value="ORE00626.1"/>
    <property type="molecule type" value="Genomic_DNA"/>
</dbReference>
<evidence type="ECO:0000256" key="1">
    <source>
        <dbReference type="SAM" id="Phobius"/>
    </source>
</evidence>
<keyword evidence="1" id="KW-0472">Membrane</keyword>
<evidence type="ECO:0000313" key="3">
    <source>
        <dbReference type="Proteomes" id="UP000192501"/>
    </source>
</evidence>
<organism evidence="2 3">
    <name type="scientific">Hepatospora eriocheir</name>
    <dbReference type="NCBI Taxonomy" id="1081669"/>
    <lineage>
        <taxon>Eukaryota</taxon>
        <taxon>Fungi</taxon>
        <taxon>Fungi incertae sedis</taxon>
        <taxon>Microsporidia</taxon>
        <taxon>Hepatosporidae</taxon>
        <taxon>Hepatospora</taxon>
    </lineage>
</organism>
<gene>
    <name evidence="2" type="ORF">A0H76_1371</name>
</gene>
<proteinExistence type="predicted"/>
<dbReference type="VEuPathDB" id="MicrosporidiaDB:A0H76_1371"/>
<protein>
    <submittedName>
        <fullName evidence="2">Uncharacterized protein</fullName>
    </submittedName>
</protein>
<name>A0A1X0QLP1_9MICR</name>
<evidence type="ECO:0000313" key="2">
    <source>
        <dbReference type="EMBL" id="ORE00626.1"/>
    </source>
</evidence>
<dbReference type="AlphaFoldDB" id="A0A1X0QLP1"/>
<reference evidence="2 3" key="1">
    <citation type="journal article" date="2017" name="Environ. Microbiol.">
        <title>Decay of the glycolytic pathway and adaptation to intranuclear parasitism within Enterocytozoonidae microsporidia.</title>
        <authorList>
            <person name="Wiredu Boakye D."/>
            <person name="Jaroenlak P."/>
            <person name="Prachumwat A."/>
            <person name="Williams T.A."/>
            <person name="Bateman K.S."/>
            <person name="Itsathitphaisarn O."/>
            <person name="Sritunyalucksana K."/>
            <person name="Paszkiewicz K.H."/>
            <person name="Moore K.A."/>
            <person name="Stentiford G.D."/>
            <person name="Williams B.A."/>
        </authorList>
    </citation>
    <scope>NUCLEOTIDE SEQUENCE [LARGE SCALE GENOMIC DNA]</scope>
    <source>
        <strain evidence="3">canceri</strain>
    </source>
</reference>